<dbReference type="PROSITE" id="PS50866">
    <property type="entry name" value="GOLD"/>
    <property type="match status" value="1"/>
</dbReference>
<feature type="domain" description="CRAL-TRIO" evidence="1">
    <location>
        <begin position="81"/>
        <end position="254"/>
    </location>
</feature>
<proteinExistence type="predicted"/>
<dbReference type="SMART" id="SM00516">
    <property type="entry name" value="SEC14"/>
    <property type="match status" value="1"/>
</dbReference>
<dbReference type="InterPro" id="IPR036273">
    <property type="entry name" value="CRAL/TRIO_N_dom_sf"/>
</dbReference>
<dbReference type="SUPFAM" id="SSF101576">
    <property type="entry name" value="Supernatant protein factor (SPF), C-terminal domain"/>
    <property type="match status" value="1"/>
</dbReference>
<dbReference type="SMART" id="SM01100">
    <property type="entry name" value="CRAL_TRIO_N"/>
    <property type="match status" value="1"/>
</dbReference>
<protein>
    <recommendedName>
        <fullName evidence="5">CRAL-TRIO domain-containing protein</fullName>
    </recommendedName>
</protein>
<dbReference type="AlphaFoldDB" id="A0A3S1BD02"/>
<dbReference type="CDD" id="cd00170">
    <property type="entry name" value="SEC14"/>
    <property type="match status" value="1"/>
</dbReference>
<evidence type="ECO:0000313" key="3">
    <source>
        <dbReference type="EMBL" id="RUS80680.1"/>
    </source>
</evidence>
<dbReference type="SUPFAM" id="SSF52087">
    <property type="entry name" value="CRAL/TRIO domain"/>
    <property type="match status" value="1"/>
</dbReference>
<dbReference type="InterPro" id="IPR036598">
    <property type="entry name" value="GOLD_dom_sf"/>
</dbReference>
<gene>
    <name evidence="3" type="ORF">EGW08_011546</name>
</gene>
<evidence type="ECO:0008006" key="5">
    <source>
        <dbReference type="Google" id="ProtNLM"/>
    </source>
</evidence>
<dbReference type="InterPro" id="IPR001251">
    <property type="entry name" value="CRAL-TRIO_dom"/>
</dbReference>
<dbReference type="PANTHER" id="PTHR23324">
    <property type="entry name" value="SEC14 RELATED PROTEIN"/>
    <property type="match status" value="1"/>
</dbReference>
<name>A0A3S1BD02_ELYCH</name>
<dbReference type="EMBL" id="RQTK01000378">
    <property type="protein sequence ID" value="RUS80680.1"/>
    <property type="molecule type" value="Genomic_DNA"/>
</dbReference>
<evidence type="ECO:0000259" key="1">
    <source>
        <dbReference type="PROSITE" id="PS50191"/>
    </source>
</evidence>
<dbReference type="PRINTS" id="PR00180">
    <property type="entry name" value="CRETINALDHBP"/>
</dbReference>
<dbReference type="InterPro" id="IPR009038">
    <property type="entry name" value="GOLD_dom"/>
</dbReference>
<organism evidence="3 4">
    <name type="scientific">Elysia chlorotica</name>
    <name type="common">Eastern emerald elysia</name>
    <name type="synonym">Sea slug</name>
    <dbReference type="NCBI Taxonomy" id="188477"/>
    <lineage>
        <taxon>Eukaryota</taxon>
        <taxon>Metazoa</taxon>
        <taxon>Spiralia</taxon>
        <taxon>Lophotrochozoa</taxon>
        <taxon>Mollusca</taxon>
        <taxon>Gastropoda</taxon>
        <taxon>Heterobranchia</taxon>
        <taxon>Euthyneura</taxon>
        <taxon>Panpulmonata</taxon>
        <taxon>Sacoglossa</taxon>
        <taxon>Placobranchoidea</taxon>
        <taxon>Plakobranchidae</taxon>
        <taxon>Elysia</taxon>
    </lineage>
</organism>
<dbReference type="SUPFAM" id="SSF46938">
    <property type="entry name" value="CRAL/TRIO N-terminal domain"/>
    <property type="match status" value="1"/>
</dbReference>
<dbReference type="Gene3D" id="3.40.525.10">
    <property type="entry name" value="CRAL-TRIO lipid binding domain"/>
    <property type="match status" value="1"/>
</dbReference>
<dbReference type="PANTHER" id="PTHR23324:SF83">
    <property type="entry name" value="SEC14-LIKE PROTEIN 2"/>
    <property type="match status" value="1"/>
</dbReference>
<accession>A0A3S1BD02</accession>
<dbReference type="InterPro" id="IPR011074">
    <property type="entry name" value="CRAL/TRIO_N_dom"/>
</dbReference>
<dbReference type="Gene3D" id="2.60.120.680">
    <property type="entry name" value="GOLD domain"/>
    <property type="match status" value="1"/>
</dbReference>
<dbReference type="OrthoDB" id="1434354at2759"/>
<dbReference type="Pfam" id="PF00650">
    <property type="entry name" value="CRAL_TRIO"/>
    <property type="match status" value="1"/>
</dbReference>
<keyword evidence="4" id="KW-1185">Reference proteome</keyword>
<reference evidence="3 4" key="1">
    <citation type="submission" date="2019-01" db="EMBL/GenBank/DDBJ databases">
        <title>A draft genome assembly of the solar-powered sea slug Elysia chlorotica.</title>
        <authorList>
            <person name="Cai H."/>
            <person name="Li Q."/>
            <person name="Fang X."/>
            <person name="Li J."/>
            <person name="Curtis N.E."/>
            <person name="Altenburger A."/>
            <person name="Shibata T."/>
            <person name="Feng M."/>
            <person name="Maeda T."/>
            <person name="Schwartz J.A."/>
            <person name="Shigenobu S."/>
            <person name="Lundholm N."/>
            <person name="Nishiyama T."/>
            <person name="Yang H."/>
            <person name="Hasebe M."/>
            <person name="Li S."/>
            <person name="Pierce S.K."/>
            <person name="Wang J."/>
        </authorList>
    </citation>
    <scope>NUCLEOTIDE SEQUENCE [LARGE SCALE GENOMIC DNA]</scope>
    <source>
        <strain evidence="3">EC2010</strain>
        <tissue evidence="3">Whole organism of an adult</tissue>
    </source>
</reference>
<evidence type="ECO:0000259" key="2">
    <source>
        <dbReference type="PROSITE" id="PS50866"/>
    </source>
</evidence>
<comment type="caution">
    <text evidence="3">The sequence shown here is derived from an EMBL/GenBank/DDBJ whole genome shotgun (WGS) entry which is preliminary data.</text>
</comment>
<dbReference type="Proteomes" id="UP000271974">
    <property type="component" value="Unassembled WGS sequence"/>
</dbReference>
<dbReference type="Pfam" id="PF03765">
    <property type="entry name" value="CRAL_TRIO_N"/>
    <property type="match status" value="1"/>
</dbReference>
<sequence>MREHLIMSGHVGNLSDKQAATLAEFKERVKDISKPKHDDYFFTRWLRARDYDLKKSEAMLRNHIDWRAQHNVDSILQDFEPPEVVQKYYTGGLFGQDKQGALIWIEPAGFIDLRGILMSVKKQDVLKSKIWLLEHIYSLFEKNSKEQNRRVDQMVIIFDLHKFGMKHMWKPGMDVFTDVLTIFEDHYPETLKKTFVINAPRIFPIAYSAIRPFLSEETQRKVVILGPSYKETLLEHIDADQLPKHWGGTCEDEDGNPRCPSKIGPGGDVPSTYFAQNDLSDLSGFTEVSIGRGSTHQLELPVSLAGSIIRWQFKTDGFDIGFGVYKRTSEKRQKAKDMDTSILIHVQMKSCNFIFFLWSFPYILRFDNTYSWTRGKKLFYTTEVLEPSSDPGNGVLHLTRTDSSGDQAGLSGEDSVFVNQTLGGPCPSQV</sequence>
<dbReference type="PROSITE" id="PS50191">
    <property type="entry name" value="CRAL_TRIO"/>
    <property type="match status" value="1"/>
</dbReference>
<dbReference type="GO" id="GO:0005737">
    <property type="term" value="C:cytoplasm"/>
    <property type="evidence" value="ECO:0007669"/>
    <property type="project" value="TreeGrafter"/>
</dbReference>
<dbReference type="STRING" id="188477.A0A3S1BD02"/>
<dbReference type="InterPro" id="IPR036865">
    <property type="entry name" value="CRAL-TRIO_dom_sf"/>
</dbReference>
<evidence type="ECO:0000313" key="4">
    <source>
        <dbReference type="Proteomes" id="UP000271974"/>
    </source>
</evidence>
<dbReference type="InterPro" id="IPR051064">
    <property type="entry name" value="SEC14/CRAL-TRIO_domain"/>
</dbReference>
<feature type="domain" description="GOLD" evidence="2">
    <location>
        <begin position="230"/>
        <end position="384"/>
    </location>
</feature>